<gene>
    <name evidence="11" type="primary">licC_2</name>
    <name evidence="11" type="ORF">CTLFYP3_01325</name>
</gene>
<feature type="transmembrane region" description="Helical" evidence="9">
    <location>
        <begin position="131"/>
        <end position="148"/>
    </location>
</feature>
<dbReference type="GO" id="GO:0009401">
    <property type="term" value="P:phosphoenolpyruvate-dependent sugar phosphotransferase system"/>
    <property type="evidence" value="ECO:0007669"/>
    <property type="project" value="InterPro"/>
</dbReference>
<keyword evidence="2 8" id="KW-0813">Transport</keyword>
<evidence type="ECO:0000256" key="9">
    <source>
        <dbReference type="SAM" id="Phobius"/>
    </source>
</evidence>
<dbReference type="GO" id="GO:0005886">
    <property type="term" value="C:plasma membrane"/>
    <property type="evidence" value="ECO:0007669"/>
    <property type="project" value="UniProtKB-SubCell"/>
</dbReference>
<comment type="subcellular location">
    <subcellularLocation>
        <location evidence="1">Cell membrane</location>
        <topology evidence="1">Multi-pass membrane protein</topology>
    </subcellularLocation>
</comment>
<keyword evidence="7 8" id="KW-0472">Membrane</keyword>
<keyword evidence="5 9" id="KW-0812">Transmembrane</keyword>
<evidence type="ECO:0000256" key="7">
    <source>
        <dbReference type="ARBA" id="ARBA00023136"/>
    </source>
</evidence>
<evidence type="ECO:0000313" key="11">
    <source>
        <dbReference type="EMBL" id="VYU03957.1"/>
    </source>
</evidence>
<evidence type="ECO:0000256" key="3">
    <source>
        <dbReference type="ARBA" id="ARBA00022475"/>
    </source>
</evidence>
<dbReference type="PANTHER" id="PTHR33989">
    <property type="match status" value="1"/>
</dbReference>
<keyword evidence="3 8" id="KW-1003">Cell membrane</keyword>
<protein>
    <recommendedName>
        <fullName evidence="8">Permease IIC component</fullName>
    </recommendedName>
</protein>
<evidence type="ECO:0000259" key="10">
    <source>
        <dbReference type="PROSITE" id="PS51105"/>
    </source>
</evidence>
<comment type="function">
    <text evidence="8">The phosphoenolpyruvate-dependent sugar phosphotransferase system (PTS), a major carbohydrate active -transport system, catalyzes the phosphorylation of incoming sugar substrates concomitant with their translocation across the cell membrane.</text>
</comment>
<sequence length="422" mass="46260">MPVAFKMSNQRHMRAIRQGIVATLPLTIVGSFFVILLNLPITGYAEFIEPYKAIIDVPFRFTVGILALYATYGMGAALAKSYDLDEVGGGLLATVGFLISTVVPVQVTQTVEGVITSGRYLNIASLSSSSLFGAIVASIISIEIYRIMKQKNITIKMPEGVPPEVSNSFAALLPALVIIVLFWVLRHFLNFDISALLSKLLMPLKDVLAGNSLFGGLLTVFLITFFWVLGIHGPAIMGPVIRPIWDVSIAENMTEFTNGVVASSLPNIFTEQFLQWFVWIGGAGTTLALVFLFLTSRSKYLKSLGRLSLLPGLFNINEPIIFGAPIVMNPVLAIPFIVAPLVVTTLSYFLIVTGVIPLMMARLPFTMPSPIAAVMSTNWSIMAGVLVVINFIIALLIYYPFFKMFEKQQLSKESLHEVEEIK</sequence>
<name>A0A6N3BQY6_9CLOT</name>
<accession>A0A6N3BQY6</accession>
<dbReference type="PIRSF" id="PIRSF006351">
    <property type="entry name" value="PTS_EIIC-Cellobiose"/>
    <property type="match status" value="1"/>
</dbReference>
<dbReference type="NCBIfam" id="TIGR00410">
    <property type="entry name" value="lacE"/>
    <property type="match status" value="1"/>
</dbReference>
<feature type="transmembrane region" description="Helical" evidence="9">
    <location>
        <begin position="91"/>
        <end position="111"/>
    </location>
</feature>
<feature type="transmembrane region" description="Helical" evidence="9">
    <location>
        <begin position="334"/>
        <end position="359"/>
    </location>
</feature>
<dbReference type="PANTHER" id="PTHR33989:SF11">
    <property type="entry name" value="LICHENAN PERMEASE IIC COMPONENT"/>
    <property type="match status" value="1"/>
</dbReference>
<keyword evidence="4 8" id="KW-0762">Sugar transport</keyword>
<evidence type="ECO:0000256" key="1">
    <source>
        <dbReference type="ARBA" id="ARBA00004651"/>
    </source>
</evidence>
<feature type="transmembrane region" description="Helical" evidence="9">
    <location>
        <begin position="379"/>
        <end position="402"/>
    </location>
</feature>
<evidence type="ECO:0000256" key="8">
    <source>
        <dbReference type="PIRNR" id="PIRNR006351"/>
    </source>
</evidence>
<reference evidence="11" key="1">
    <citation type="submission" date="2019-11" db="EMBL/GenBank/DDBJ databases">
        <authorList>
            <person name="Feng L."/>
        </authorList>
    </citation>
    <scope>NUCLEOTIDE SEQUENCE</scope>
    <source>
        <strain evidence="11">CTertiumLFYP3</strain>
    </source>
</reference>
<proteinExistence type="predicted"/>
<feature type="transmembrane region" description="Helical" evidence="9">
    <location>
        <begin position="169"/>
        <end position="189"/>
    </location>
</feature>
<dbReference type="Pfam" id="PF02378">
    <property type="entry name" value="PTS_EIIC"/>
    <property type="match status" value="1"/>
</dbReference>
<feature type="transmembrane region" description="Helical" evidence="9">
    <location>
        <begin position="61"/>
        <end position="79"/>
    </location>
</feature>
<dbReference type="AlphaFoldDB" id="A0A6N3BQY6"/>
<dbReference type="InterPro" id="IPR004501">
    <property type="entry name" value="PTS_EIIC_3"/>
</dbReference>
<dbReference type="InterPro" id="IPR003352">
    <property type="entry name" value="PTS_EIIC"/>
</dbReference>
<dbReference type="EMBL" id="CACRTO010000013">
    <property type="protein sequence ID" value="VYU03957.1"/>
    <property type="molecule type" value="Genomic_DNA"/>
</dbReference>
<feature type="transmembrane region" description="Helical" evidence="9">
    <location>
        <begin position="273"/>
        <end position="295"/>
    </location>
</feature>
<evidence type="ECO:0000256" key="6">
    <source>
        <dbReference type="ARBA" id="ARBA00022989"/>
    </source>
</evidence>
<dbReference type="GO" id="GO:1901264">
    <property type="term" value="P:carbohydrate derivative transport"/>
    <property type="evidence" value="ECO:0007669"/>
    <property type="project" value="TreeGrafter"/>
</dbReference>
<keyword evidence="6 9" id="KW-1133">Transmembrane helix</keyword>
<dbReference type="InterPro" id="IPR004796">
    <property type="entry name" value="PTS_IIC_cello"/>
</dbReference>
<dbReference type="InterPro" id="IPR051088">
    <property type="entry name" value="PTS_Sugar-EIIC/EIIB"/>
</dbReference>
<dbReference type="PROSITE" id="PS51105">
    <property type="entry name" value="PTS_EIIC_TYPE_3"/>
    <property type="match status" value="1"/>
</dbReference>
<dbReference type="GO" id="GO:0008982">
    <property type="term" value="F:protein-N(PI)-phosphohistidine-sugar phosphotransferase activity"/>
    <property type="evidence" value="ECO:0007669"/>
    <property type="project" value="UniProtKB-UniRule"/>
</dbReference>
<organism evidence="11">
    <name type="scientific">Clostridium tertium</name>
    <dbReference type="NCBI Taxonomy" id="1559"/>
    <lineage>
        <taxon>Bacteria</taxon>
        <taxon>Bacillati</taxon>
        <taxon>Bacillota</taxon>
        <taxon>Clostridia</taxon>
        <taxon>Eubacteriales</taxon>
        <taxon>Clostridiaceae</taxon>
        <taxon>Clostridium</taxon>
    </lineage>
</organism>
<evidence type="ECO:0000256" key="2">
    <source>
        <dbReference type="ARBA" id="ARBA00022448"/>
    </source>
</evidence>
<evidence type="ECO:0000256" key="5">
    <source>
        <dbReference type="ARBA" id="ARBA00022692"/>
    </source>
</evidence>
<feature type="transmembrane region" description="Helical" evidence="9">
    <location>
        <begin position="209"/>
        <end position="229"/>
    </location>
</feature>
<evidence type="ECO:0000256" key="4">
    <source>
        <dbReference type="ARBA" id="ARBA00022597"/>
    </source>
</evidence>
<feature type="domain" description="PTS EIIC type-3" evidence="10">
    <location>
        <begin position="1"/>
        <end position="401"/>
    </location>
</feature>
<feature type="transmembrane region" description="Helical" evidence="9">
    <location>
        <begin position="20"/>
        <end position="41"/>
    </location>
</feature>